<sequence>MMNIVLSILFGFVVVITPTFSARILGIVSTPSFSHQIVFRPLWRELSLRGHNLTVLTTDPMRDTTLTNLTEIDMGILYKKWQDSNLNEMSDLRFLEMMEKFITLNYDLTEEQLLLPEIQELLKSETAHFDLLIIEPFCAAMMAFAERFDCPLIQMFSLDAPTFNYHTFGNPSNPVLNPDFMLPFSEKLNFFERLLSSLYVVWVKYLSNYRVGPIQQALIEKHFGSDYPPFSEISKRTSLMFVNTDTVFHPLRPLLPSVIQIGGGTHLTPIKPLPK</sequence>
<dbReference type="PANTHER" id="PTHR48043">
    <property type="entry name" value="EG:EG0003.4 PROTEIN-RELATED"/>
    <property type="match status" value="1"/>
</dbReference>
<protein>
    <submittedName>
        <fullName evidence="4">Uncharacterized protein</fullName>
    </submittedName>
</protein>
<reference evidence="4" key="1">
    <citation type="submission" date="2019-08" db="EMBL/GenBank/DDBJ databases">
        <title>The genome of the North American firefly Photinus pyralis.</title>
        <authorList>
            <consortium name="Photinus pyralis genome working group"/>
            <person name="Fallon T.R."/>
            <person name="Sander Lower S.E."/>
            <person name="Weng J.-K."/>
        </authorList>
    </citation>
    <scope>NUCLEOTIDE SEQUENCE</scope>
    <source>
        <strain evidence="4">TRF0915ILg1</strain>
        <tissue evidence="4">Whole body</tissue>
    </source>
</reference>
<dbReference type="EMBL" id="VTPC01086055">
    <property type="protein sequence ID" value="KAF2886890.1"/>
    <property type="molecule type" value="Genomic_DNA"/>
</dbReference>
<dbReference type="PANTHER" id="PTHR48043:SF159">
    <property type="entry name" value="EG:EG0003.4 PROTEIN-RELATED"/>
    <property type="match status" value="1"/>
</dbReference>
<dbReference type="OrthoDB" id="5835829at2759"/>
<feature type="non-terminal residue" evidence="4">
    <location>
        <position position="275"/>
    </location>
</feature>
<keyword evidence="2" id="KW-0328">Glycosyltransferase</keyword>
<comment type="similarity">
    <text evidence="1">Belongs to the UDP-glycosyltransferase family.</text>
</comment>
<dbReference type="InterPro" id="IPR050271">
    <property type="entry name" value="UDP-glycosyltransferase"/>
</dbReference>
<comment type="caution">
    <text evidence="4">The sequence shown here is derived from an EMBL/GenBank/DDBJ whole genome shotgun (WGS) entry which is preliminary data.</text>
</comment>
<dbReference type="SUPFAM" id="SSF53756">
    <property type="entry name" value="UDP-Glycosyltransferase/glycogen phosphorylase"/>
    <property type="match status" value="1"/>
</dbReference>
<gene>
    <name evidence="4" type="ORF">ILUMI_19283</name>
</gene>
<dbReference type="Pfam" id="PF00201">
    <property type="entry name" value="UDPGT"/>
    <property type="match status" value="1"/>
</dbReference>
<dbReference type="AlphaFoldDB" id="A0A8K0G025"/>
<evidence type="ECO:0000256" key="1">
    <source>
        <dbReference type="ARBA" id="ARBA00009995"/>
    </source>
</evidence>
<dbReference type="Gene3D" id="3.40.50.2000">
    <property type="entry name" value="Glycogen Phosphorylase B"/>
    <property type="match status" value="1"/>
</dbReference>
<dbReference type="InterPro" id="IPR002213">
    <property type="entry name" value="UDP_glucos_trans"/>
</dbReference>
<name>A0A8K0G025_IGNLU</name>
<evidence type="ECO:0000313" key="5">
    <source>
        <dbReference type="Proteomes" id="UP000801492"/>
    </source>
</evidence>
<dbReference type="GO" id="GO:0008194">
    <property type="term" value="F:UDP-glycosyltransferase activity"/>
    <property type="evidence" value="ECO:0007669"/>
    <property type="project" value="InterPro"/>
</dbReference>
<accession>A0A8K0G025</accession>
<evidence type="ECO:0000313" key="4">
    <source>
        <dbReference type="EMBL" id="KAF2886890.1"/>
    </source>
</evidence>
<organism evidence="4 5">
    <name type="scientific">Ignelater luminosus</name>
    <name type="common">Cucubano</name>
    <name type="synonym">Pyrophorus luminosus</name>
    <dbReference type="NCBI Taxonomy" id="2038154"/>
    <lineage>
        <taxon>Eukaryota</taxon>
        <taxon>Metazoa</taxon>
        <taxon>Ecdysozoa</taxon>
        <taxon>Arthropoda</taxon>
        <taxon>Hexapoda</taxon>
        <taxon>Insecta</taxon>
        <taxon>Pterygota</taxon>
        <taxon>Neoptera</taxon>
        <taxon>Endopterygota</taxon>
        <taxon>Coleoptera</taxon>
        <taxon>Polyphaga</taxon>
        <taxon>Elateriformia</taxon>
        <taxon>Elateroidea</taxon>
        <taxon>Elateridae</taxon>
        <taxon>Agrypninae</taxon>
        <taxon>Pyrophorini</taxon>
        <taxon>Ignelater</taxon>
    </lineage>
</organism>
<dbReference type="Proteomes" id="UP000801492">
    <property type="component" value="Unassembled WGS sequence"/>
</dbReference>
<evidence type="ECO:0000256" key="2">
    <source>
        <dbReference type="ARBA" id="ARBA00022676"/>
    </source>
</evidence>
<keyword evidence="5" id="KW-1185">Reference proteome</keyword>
<proteinExistence type="inferred from homology"/>
<evidence type="ECO:0000256" key="3">
    <source>
        <dbReference type="ARBA" id="ARBA00022679"/>
    </source>
</evidence>
<keyword evidence="3" id="KW-0808">Transferase</keyword>